<name>A0A426ZMT7_ENSVE</name>
<evidence type="ECO:0000313" key="3">
    <source>
        <dbReference type="Proteomes" id="UP000287651"/>
    </source>
</evidence>
<dbReference type="AlphaFoldDB" id="A0A426ZMT7"/>
<accession>A0A426ZMT7</accession>
<dbReference type="Proteomes" id="UP000287651">
    <property type="component" value="Unassembled WGS sequence"/>
</dbReference>
<dbReference type="EMBL" id="AMZH03005856">
    <property type="protein sequence ID" value="RRT65319.1"/>
    <property type="molecule type" value="Genomic_DNA"/>
</dbReference>
<proteinExistence type="predicted"/>
<protein>
    <submittedName>
        <fullName evidence="2">Uncharacterized protein</fullName>
    </submittedName>
</protein>
<sequence>MDYHIAMTDQPRRVSPGPRGQPPRQPDDLDTPNQRSRRLLWASYPRLPTTLIETLGNSEGIIASSNFCELRIPLSRGKRNIRIMMMH</sequence>
<reference evidence="2 3" key="1">
    <citation type="journal article" date="2014" name="Agronomy (Basel)">
        <title>A Draft Genome Sequence for Ensete ventricosum, the Drought-Tolerant Tree Against Hunger.</title>
        <authorList>
            <person name="Harrison J."/>
            <person name="Moore K.A."/>
            <person name="Paszkiewicz K."/>
            <person name="Jones T."/>
            <person name="Grant M."/>
            <person name="Ambacheew D."/>
            <person name="Muzemil S."/>
            <person name="Studholme D.J."/>
        </authorList>
    </citation>
    <scope>NUCLEOTIDE SEQUENCE [LARGE SCALE GENOMIC DNA]</scope>
</reference>
<organism evidence="2 3">
    <name type="scientific">Ensete ventricosum</name>
    <name type="common">Abyssinian banana</name>
    <name type="synonym">Musa ensete</name>
    <dbReference type="NCBI Taxonomy" id="4639"/>
    <lineage>
        <taxon>Eukaryota</taxon>
        <taxon>Viridiplantae</taxon>
        <taxon>Streptophyta</taxon>
        <taxon>Embryophyta</taxon>
        <taxon>Tracheophyta</taxon>
        <taxon>Spermatophyta</taxon>
        <taxon>Magnoliopsida</taxon>
        <taxon>Liliopsida</taxon>
        <taxon>Zingiberales</taxon>
        <taxon>Musaceae</taxon>
        <taxon>Ensete</taxon>
    </lineage>
</organism>
<evidence type="ECO:0000313" key="2">
    <source>
        <dbReference type="EMBL" id="RRT65319.1"/>
    </source>
</evidence>
<feature type="region of interest" description="Disordered" evidence="1">
    <location>
        <begin position="1"/>
        <end position="35"/>
    </location>
</feature>
<comment type="caution">
    <text evidence="2">The sequence shown here is derived from an EMBL/GenBank/DDBJ whole genome shotgun (WGS) entry which is preliminary data.</text>
</comment>
<evidence type="ECO:0000256" key="1">
    <source>
        <dbReference type="SAM" id="MobiDB-lite"/>
    </source>
</evidence>
<gene>
    <name evidence="2" type="ORF">B296_00030616</name>
</gene>